<dbReference type="InterPro" id="IPR002347">
    <property type="entry name" value="SDR_fam"/>
</dbReference>
<keyword evidence="2" id="KW-0560">Oxidoreductase</keyword>
<evidence type="ECO:0000256" key="1">
    <source>
        <dbReference type="ARBA" id="ARBA00006484"/>
    </source>
</evidence>
<comment type="similarity">
    <text evidence="1 3">Belongs to the short-chain dehydrogenases/reductases (SDR) family.</text>
</comment>
<reference evidence="4 5" key="1">
    <citation type="journal article" date="2013" name="Genome Announc.">
        <title>Genome Sequence of Sporolactobacillus laevolacticus DSM442, an Efficient Polymer-Grade D-Lactate Producer from Agricultural Waste Cottonseed as a Nitrogen Source.</title>
        <authorList>
            <person name="Wang H."/>
            <person name="Wang L."/>
            <person name="Ju J."/>
            <person name="Yu B."/>
            <person name="Ma Y."/>
        </authorList>
    </citation>
    <scope>NUCLEOTIDE SEQUENCE [LARGE SCALE GENOMIC DNA]</scope>
    <source>
        <strain evidence="4 5">DSM 442</strain>
    </source>
</reference>
<dbReference type="PRINTS" id="PR00080">
    <property type="entry name" value="SDRFAMILY"/>
</dbReference>
<evidence type="ECO:0000256" key="3">
    <source>
        <dbReference type="RuleBase" id="RU000363"/>
    </source>
</evidence>
<proteinExistence type="inferred from homology"/>
<dbReference type="PATRIC" id="fig|1395513.3.peg.2085"/>
<dbReference type="eggNOG" id="COG0300">
    <property type="taxonomic scope" value="Bacteria"/>
</dbReference>
<dbReference type="OrthoDB" id="9775296at2"/>
<gene>
    <name evidence="4" type="ORF">P343_10345</name>
</gene>
<sequence>MIKDKIVVITGASSGLGSELGRQYAQKGATVVLLARNKEKLDELERQILIEGGSAWSTVLDITHPEAVDSVFREIQKRFEKIDILINCAGLGNFQLFNEMKFDSMKRMFAVNVMGLIACTRAALPLMLQSKQGHLVNIASIAGKITTPKSVVYGATKHAVIGFSDGLRMELEHEGIRVTVVNPGPIRTPFLKFADPSGNYAKKAGRYMLDPRSVAEKILKAVEQNKREINLPRYMGIGAKLYQIFPDLFEKVFGTFLKMK</sequence>
<accession>V6IY69</accession>
<dbReference type="PANTHER" id="PTHR44196:SF1">
    <property type="entry name" value="DEHYDROGENASE_REDUCTASE SDR FAMILY MEMBER 7B"/>
    <property type="match status" value="1"/>
</dbReference>
<dbReference type="EMBL" id="AWTC01000009">
    <property type="protein sequence ID" value="EST11656.1"/>
    <property type="molecule type" value="Genomic_DNA"/>
</dbReference>
<dbReference type="AlphaFoldDB" id="V6IY69"/>
<dbReference type="Pfam" id="PF00106">
    <property type="entry name" value="adh_short"/>
    <property type="match status" value="1"/>
</dbReference>
<dbReference type="PROSITE" id="PS00061">
    <property type="entry name" value="ADH_SHORT"/>
    <property type="match status" value="1"/>
</dbReference>
<dbReference type="Proteomes" id="UP000018296">
    <property type="component" value="Unassembled WGS sequence"/>
</dbReference>
<evidence type="ECO:0000313" key="4">
    <source>
        <dbReference type="EMBL" id="EST11656.1"/>
    </source>
</evidence>
<comment type="caution">
    <text evidence="4">The sequence shown here is derived from an EMBL/GenBank/DDBJ whole genome shotgun (WGS) entry which is preliminary data.</text>
</comment>
<name>V6IY69_9BACL</name>
<dbReference type="GO" id="GO:0016020">
    <property type="term" value="C:membrane"/>
    <property type="evidence" value="ECO:0007669"/>
    <property type="project" value="TreeGrafter"/>
</dbReference>
<dbReference type="SUPFAM" id="SSF51735">
    <property type="entry name" value="NAD(P)-binding Rossmann-fold domains"/>
    <property type="match status" value="1"/>
</dbReference>
<dbReference type="RefSeq" id="WP_023510320.1">
    <property type="nucleotide sequence ID" value="NZ_AWTC01000009.1"/>
</dbReference>
<evidence type="ECO:0000256" key="2">
    <source>
        <dbReference type="ARBA" id="ARBA00023002"/>
    </source>
</evidence>
<organism evidence="4 5">
    <name type="scientific">Sporolactobacillus laevolacticus DSM 442</name>
    <dbReference type="NCBI Taxonomy" id="1395513"/>
    <lineage>
        <taxon>Bacteria</taxon>
        <taxon>Bacillati</taxon>
        <taxon>Bacillota</taxon>
        <taxon>Bacilli</taxon>
        <taxon>Bacillales</taxon>
        <taxon>Sporolactobacillaceae</taxon>
        <taxon>Sporolactobacillus</taxon>
    </lineage>
</organism>
<dbReference type="PIRSF" id="PIRSF000126">
    <property type="entry name" value="11-beta-HSD1"/>
    <property type="match status" value="1"/>
</dbReference>
<dbReference type="PRINTS" id="PR00081">
    <property type="entry name" value="GDHRDH"/>
</dbReference>
<protein>
    <submittedName>
        <fullName evidence="4">Oxidoreductase</fullName>
    </submittedName>
</protein>
<dbReference type="InterPro" id="IPR020904">
    <property type="entry name" value="Sc_DH/Rdtase_CS"/>
</dbReference>
<evidence type="ECO:0000313" key="5">
    <source>
        <dbReference type="Proteomes" id="UP000018296"/>
    </source>
</evidence>
<dbReference type="GO" id="GO:0016616">
    <property type="term" value="F:oxidoreductase activity, acting on the CH-OH group of donors, NAD or NADP as acceptor"/>
    <property type="evidence" value="ECO:0007669"/>
    <property type="project" value="UniProtKB-ARBA"/>
</dbReference>
<dbReference type="FunFam" id="3.40.50.720:FF:000047">
    <property type="entry name" value="NADP-dependent L-serine/L-allo-threonine dehydrogenase"/>
    <property type="match status" value="1"/>
</dbReference>
<keyword evidence="5" id="KW-1185">Reference proteome</keyword>
<dbReference type="InterPro" id="IPR036291">
    <property type="entry name" value="NAD(P)-bd_dom_sf"/>
</dbReference>
<dbReference type="STRING" id="1395513.P343_10345"/>
<dbReference type="Gene3D" id="3.40.50.720">
    <property type="entry name" value="NAD(P)-binding Rossmann-like Domain"/>
    <property type="match status" value="1"/>
</dbReference>
<dbReference type="PANTHER" id="PTHR44196">
    <property type="entry name" value="DEHYDROGENASE/REDUCTASE SDR FAMILY MEMBER 7B"/>
    <property type="match status" value="1"/>
</dbReference>